<dbReference type="PROSITE" id="PS50089">
    <property type="entry name" value="ZF_RING_2"/>
    <property type="match status" value="1"/>
</dbReference>
<dbReference type="EMBL" id="WHWC01000011">
    <property type="protein sequence ID" value="KAG8374279.1"/>
    <property type="molecule type" value="Genomic_DNA"/>
</dbReference>
<dbReference type="GO" id="GO:0005737">
    <property type="term" value="C:cytoplasm"/>
    <property type="evidence" value="ECO:0007669"/>
    <property type="project" value="TreeGrafter"/>
</dbReference>
<evidence type="ECO:0000256" key="1">
    <source>
        <dbReference type="ARBA" id="ARBA00000900"/>
    </source>
</evidence>
<evidence type="ECO:0000256" key="6">
    <source>
        <dbReference type="PROSITE-ProRule" id="PRU00175"/>
    </source>
</evidence>
<evidence type="ECO:0000256" key="4">
    <source>
        <dbReference type="ARBA" id="ARBA00022771"/>
    </source>
</evidence>
<sequence>MMVDYMKSTQDIITAALSTLPPPHLSHLTHRISALFHHRRRRLSALLSSPTIFSLTIRHLQSLSLRHKSLLIARHLLTLLTNFSGDPPPPSAAACMKLRDLDAVLLLLLLCELHQHDQNLLHAPPSRWRVILCDYVSNSILKLSTFGGVCSTSGILMQYIESITRCYNFVNVMGFNEGKEGTEEVAASTAAVVALPSVEVNGGECVICKEEMKEGREVCELPCSHLFHWMCILRWLKKRNTCPCCRHRLPTDDVRREIERLLEDLVKIGGGGGGGLYEECLEVTFV</sequence>
<dbReference type="PANTHER" id="PTHR15710:SF67">
    <property type="entry name" value="E3 UBIQUITIN-PROTEIN LIGASE SGR9, AMYLOPLASTIC"/>
    <property type="match status" value="1"/>
</dbReference>
<dbReference type="SUPFAM" id="SSF57850">
    <property type="entry name" value="RING/U-box"/>
    <property type="match status" value="1"/>
</dbReference>
<dbReference type="EC" id="2.3.2.27" evidence="2"/>
<protein>
    <recommendedName>
        <fullName evidence="2">RING-type E3 ubiquitin transferase</fullName>
        <ecNumber evidence="2">2.3.2.27</ecNumber>
    </recommendedName>
</protein>
<keyword evidence="4 6" id="KW-0863">Zinc-finger</keyword>
<dbReference type="InterPro" id="IPR001841">
    <property type="entry name" value="Znf_RING"/>
</dbReference>
<dbReference type="SMART" id="SM00184">
    <property type="entry name" value="RING"/>
    <property type="match status" value="1"/>
</dbReference>
<keyword evidence="3" id="KW-0479">Metal-binding</keyword>
<dbReference type="PANTHER" id="PTHR15710">
    <property type="entry name" value="E3 UBIQUITIN-PROTEIN LIGASE PRAJA"/>
    <property type="match status" value="1"/>
</dbReference>
<dbReference type="AlphaFoldDB" id="A0AAV6WUB6"/>
<evidence type="ECO:0000259" key="7">
    <source>
        <dbReference type="PROSITE" id="PS50089"/>
    </source>
</evidence>
<keyword evidence="9" id="KW-1185">Reference proteome</keyword>
<gene>
    <name evidence="8" type="ORF">BUALT_Bualt11G0115000</name>
</gene>
<dbReference type="GO" id="GO:0016567">
    <property type="term" value="P:protein ubiquitination"/>
    <property type="evidence" value="ECO:0007669"/>
    <property type="project" value="TreeGrafter"/>
</dbReference>
<evidence type="ECO:0000313" key="8">
    <source>
        <dbReference type="EMBL" id="KAG8374279.1"/>
    </source>
</evidence>
<comment type="catalytic activity">
    <reaction evidence="1">
        <text>S-ubiquitinyl-[E2 ubiquitin-conjugating enzyme]-L-cysteine + [acceptor protein]-L-lysine = [E2 ubiquitin-conjugating enzyme]-L-cysteine + N(6)-ubiquitinyl-[acceptor protein]-L-lysine.</text>
        <dbReference type="EC" id="2.3.2.27"/>
    </reaction>
</comment>
<comment type="caution">
    <text evidence="8">The sequence shown here is derived from an EMBL/GenBank/DDBJ whole genome shotgun (WGS) entry which is preliminary data.</text>
</comment>
<keyword evidence="5" id="KW-0862">Zinc</keyword>
<dbReference type="CDD" id="cd16454">
    <property type="entry name" value="RING-H2_PA-TM-RING"/>
    <property type="match status" value="1"/>
</dbReference>
<proteinExistence type="predicted"/>
<reference evidence="8" key="1">
    <citation type="submission" date="2019-10" db="EMBL/GenBank/DDBJ databases">
        <authorList>
            <person name="Zhang R."/>
            <person name="Pan Y."/>
            <person name="Wang J."/>
            <person name="Ma R."/>
            <person name="Yu S."/>
        </authorList>
    </citation>
    <scope>NUCLEOTIDE SEQUENCE</scope>
    <source>
        <strain evidence="8">LA-IB0</strain>
        <tissue evidence="8">Leaf</tissue>
    </source>
</reference>
<name>A0AAV6WUB6_9LAMI</name>
<dbReference type="Pfam" id="PF13639">
    <property type="entry name" value="zf-RING_2"/>
    <property type="match status" value="1"/>
</dbReference>
<organism evidence="8 9">
    <name type="scientific">Buddleja alternifolia</name>
    <dbReference type="NCBI Taxonomy" id="168488"/>
    <lineage>
        <taxon>Eukaryota</taxon>
        <taxon>Viridiplantae</taxon>
        <taxon>Streptophyta</taxon>
        <taxon>Embryophyta</taxon>
        <taxon>Tracheophyta</taxon>
        <taxon>Spermatophyta</taxon>
        <taxon>Magnoliopsida</taxon>
        <taxon>eudicotyledons</taxon>
        <taxon>Gunneridae</taxon>
        <taxon>Pentapetalae</taxon>
        <taxon>asterids</taxon>
        <taxon>lamiids</taxon>
        <taxon>Lamiales</taxon>
        <taxon>Scrophulariaceae</taxon>
        <taxon>Buddlejeae</taxon>
        <taxon>Buddleja</taxon>
    </lineage>
</organism>
<dbReference type="GO" id="GO:0008270">
    <property type="term" value="F:zinc ion binding"/>
    <property type="evidence" value="ECO:0007669"/>
    <property type="project" value="UniProtKB-KW"/>
</dbReference>
<evidence type="ECO:0000256" key="5">
    <source>
        <dbReference type="ARBA" id="ARBA00022833"/>
    </source>
</evidence>
<evidence type="ECO:0000313" key="9">
    <source>
        <dbReference type="Proteomes" id="UP000826271"/>
    </source>
</evidence>
<evidence type="ECO:0000256" key="2">
    <source>
        <dbReference type="ARBA" id="ARBA00012483"/>
    </source>
</evidence>
<dbReference type="InterPro" id="IPR013083">
    <property type="entry name" value="Znf_RING/FYVE/PHD"/>
</dbReference>
<dbReference type="GO" id="GO:0061630">
    <property type="term" value="F:ubiquitin protein ligase activity"/>
    <property type="evidence" value="ECO:0007669"/>
    <property type="project" value="UniProtKB-EC"/>
</dbReference>
<evidence type="ECO:0000256" key="3">
    <source>
        <dbReference type="ARBA" id="ARBA00022723"/>
    </source>
</evidence>
<dbReference type="Gene3D" id="3.30.40.10">
    <property type="entry name" value="Zinc/RING finger domain, C3HC4 (zinc finger)"/>
    <property type="match status" value="1"/>
</dbReference>
<feature type="domain" description="RING-type" evidence="7">
    <location>
        <begin position="205"/>
        <end position="246"/>
    </location>
</feature>
<accession>A0AAV6WUB6</accession>
<dbReference type="Proteomes" id="UP000826271">
    <property type="component" value="Unassembled WGS sequence"/>
</dbReference>